<proteinExistence type="predicted"/>
<name>A0A848J6L3_9BACT</name>
<keyword evidence="2" id="KW-1185">Reference proteome</keyword>
<dbReference type="AlphaFoldDB" id="A0A848J6L3"/>
<dbReference type="InterPro" id="IPR054204">
    <property type="entry name" value="DUF6909"/>
</dbReference>
<accession>A0A848J6L3</accession>
<reference evidence="1 2" key="1">
    <citation type="submission" date="2020-04" db="EMBL/GenBank/DDBJ databases">
        <title>Flammeovirgaceae bacterium KN852 isolated from deep sea.</title>
        <authorList>
            <person name="Zhang D.-C."/>
        </authorList>
    </citation>
    <scope>NUCLEOTIDE SEQUENCE [LARGE SCALE GENOMIC DNA]</scope>
    <source>
        <strain evidence="1 2">KN852</strain>
    </source>
</reference>
<dbReference type="Proteomes" id="UP000559010">
    <property type="component" value="Unassembled WGS sequence"/>
</dbReference>
<dbReference type="Pfam" id="PF21850">
    <property type="entry name" value="DUF6909"/>
    <property type="match status" value="2"/>
</dbReference>
<gene>
    <name evidence="1" type="ORF">HH304_10160</name>
</gene>
<dbReference type="RefSeq" id="WP_169680997.1">
    <property type="nucleotide sequence ID" value="NZ_JABBNU010000005.1"/>
</dbReference>
<evidence type="ECO:0000313" key="1">
    <source>
        <dbReference type="EMBL" id="NMM48762.1"/>
    </source>
</evidence>
<dbReference type="EMBL" id="JABBNU010000005">
    <property type="protein sequence ID" value="NMM48762.1"/>
    <property type="molecule type" value="Genomic_DNA"/>
</dbReference>
<protein>
    <submittedName>
        <fullName evidence="1">Uncharacterized protein</fullName>
    </submittedName>
</protein>
<comment type="caution">
    <text evidence="1">The sequence shown here is derived from an EMBL/GenBank/DDBJ whole genome shotgun (WGS) entry which is preliminary data.</text>
</comment>
<evidence type="ECO:0000313" key="2">
    <source>
        <dbReference type="Proteomes" id="UP000559010"/>
    </source>
</evidence>
<organism evidence="1 2">
    <name type="scientific">Marinigracilibium pacificum</name>
    <dbReference type="NCBI Taxonomy" id="2729599"/>
    <lineage>
        <taxon>Bacteria</taxon>
        <taxon>Pseudomonadati</taxon>
        <taxon>Bacteroidota</taxon>
        <taxon>Cytophagia</taxon>
        <taxon>Cytophagales</taxon>
        <taxon>Flammeovirgaceae</taxon>
        <taxon>Marinigracilibium</taxon>
    </lineage>
</organism>
<sequence length="573" mass="65324">MSTQTIQRTKAQESRQAIERLYIVMRHLFYRGYYKPLGASGQALLNSLRILSPEIYGSMNDSEKVELDGLVYVIDRLPKGIEECRFIKLTSEEGYDHSTFEVIVPSKRRRNCYRVDKETMCIEVTRGRSEIYDVLTHLTFLYNEAIKIKNNATNEKGLKRREWEKLEEIVLRKGGKLDKENREVAFTYLSTLLGRTYEESENAYLRLESNRAENNGLFQIVYWLGKLAIESEEEGNSREVSFSSTLRERIGHHIYGEQWANRIKSVLSKKDLLDRPIHIISANLHSVVNSIYAKSAITDFKKSDISFEDMIVKIAKDDTGTLQKSIYDYANKNGMIFIESRSGTNLSVQIIDTEKSPSKSVHEELGLDPKYIKEQKPVIFVMDYAFGEQAFETMDELLKPYYKDNGEEVKMNISSISIMGKAGILEGDKGDIMVPNSHIFEGTTDNYPFDNDLKVEDFKNEKADAYVGPMVTVLGTSLQNRDILQYFKESSWSSVGLEMEGAHYQKAIQLASKIRGFISEDVVVRYAYYASDNPLITGKTLASGSLGMAGVRPTYLITKKILQKVLKGKSESK</sequence>